<dbReference type="PANTHER" id="PTHR34215:SF1">
    <property type="entry name" value="YLXR DOMAIN-CONTAINING PROTEIN"/>
    <property type="match status" value="1"/>
</dbReference>
<dbReference type="EMBL" id="SDWY01000002">
    <property type="protein sequence ID" value="MDN6900331.1"/>
    <property type="molecule type" value="Genomic_DNA"/>
</dbReference>
<dbReference type="PANTHER" id="PTHR34215">
    <property type="entry name" value="BLL0784 PROTEIN"/>
    <property type="match status" value="1"/>
</dbReference>
<gene>
    <name evidence="3" type="ORF">DLJ48_04895</name>
    <name evidence="2" type="ORF">EVC35_04830</name>
</gene>
<evidence type="ECO:0000313" key="2">
    <source>
        <dbReference type="EMBL" id="MDN6900331.1"/>
    </source>
</evidence>
<feature type="domain" description="YlxR" evidence="1">
    <location>
        <begin position="16"/>
        <end position="88"/>
    </location>
</feature>
<evidence type="ECO:0000313" key="5">
    <source>
        <dbReference type="Proteomes" id="UP001167919"/>
    </source>
</evidence>
<dbReference type="NCBIfam" id="NF047356">
    <property type="entry name" value="RNA_bind_RnpM"/>
    <property type="match status" value="1"/>
</dbReference>
<proteinExistence type="predicted"/>
<dbReference type="RefSeq" id="WP_128686380.1">
    <property type="nucleotide sequence ID" value="NZ_CP029684.2"/>
</dbReference>
<dbReference type="CDD" id="cd00279">
    <property type="entry name" value="YlxR"/>
    <property type="match status" value="1"/>
</dbReference>
<dbReference type="Proteomes" id="UP001167919">
    <property type="component" value="Unassembled WGS sequence"/>
</dbReference>
<keyword evidence="4" id="KW-1185">Reference proteome</keyword>
<dbReference type="InterPro" id="IPR007393">
    <property type="entry name" value="YlxR_dom"/>
</dbReference>
<accession>A0AAJ1R9P7</accession>
<evidence type="ECO:0000313" key="3">
    <source>
        <dbReference type="EMBL" id="QAS69906.1"/>
    </source>
</evidence>
<evidence type="ECO:0000313" key="4">
    <source>
        <dbReference type="Proteomes" id="UP000286907"/>
    </source>
</evidence>
<dbReference type="InterPro" id="IPR037465">
    <property type="entry name" value="YlxR"/>
</dbReference>
<reference evidence="3" key="3">
    <citation type="submission" date="2020-01" db="EMBL/GenBank/DDBJ databases">
        <authorList>
            <person name="Cousin F.J."/>
            <person name="Le Guellec R."/>
            <person name="Cretenet M."/>
        </authorList>
    </citation>
    <scope>NUCLEOTIDE SEQUENCE</scope>
    <source>
        <strain evidence="3">UCMA 15228</strain>
    </source>
</reference>
<dbReference type="Gene3D" id="3.30.1230.10">
    <property type="entry name" value="YlxR-like"/>
    <property type="match status" value="1"/>
</dbReference>
<dbReference type="Pfam" id="PF04296">
    <property type="entry name" value="YlxR"/>
    <property type="match status" value="1"/>
</dbReference>
<dbReference type="SUPFAM" id="SSF64376">
    <property type="entry name" value="YlxR-like"/>
    <property type="match status" value="1"/>
</dbReference>
<dbReference type="Proteomes" id="UP000286907">
    <property type="component" value="Chromosome"/>
</dbReference>
<protein>
    <submittedName>
        <fullName evidence="2">YlxR family protein</fullName>
    </submittedName>
</protein>
<name>A0AAJ1R9P7_9LACO</name>
<evidence type="ECO:0000259" key="1">
    <source>
        <dbReference type="Pfam" id="PF04296"/>
    </source>
</evidence>
<reference evidence="3 4" key="1">
    <citation type="journal article" date="2019" name="Syst. Appl. Microbiol.">
        <title>Oenococcus sicerae sp. nov., isolated from French cider.</title>
        <authorList>
            <person name="Cousin F.J."/>
            <person name="Le Guellec R."/>
            <person name="Chagnot C."/>
            <person name="Goux D."/>
            <person name="Dalmasso M."/>
            <person name="Laplace J.M."/>
            <person name="Cretenet M."/>
        </authorList>
    </citation>
    <scope>NUCLEOTIDE SEQUENCE [LARGE SCALE GENOMIC DNA]</scope>
    <source>
        <strain evidence="3 4">UCMA 15228</strain>
    </source>
</reference>
<dbReference type="EMBL" id="CP029684">
    <property type="protein sequence ID" value="QAS69906.1"/>
    <property type="molecule type" value="Genomic_DNA"/>
</dbReference>
<organism evidence="2 5">
    <name type="scientific">Oenococcus sicerae</name>
    <dbReference type="NCBI Taxonomy" id="2203724"/>
    <lineage>
        <taxon>Bacteria</taxon>
        <taxon>Bacillati</taxon>
        <taxon>Bacillota</taxon>
        <taxon>Bacilli</taxon>
        <taxon>Lactobacillales</taxon>
        <taxon>Lactobacillaceae</taxon>
        <taxon>Oenococcus</taxon>
    </lineage>
</organism>
<reference evidence="2" key="2">
    <citation type="submission" date="2019-01" db="EMBL/GenBank/DDBJ databases">
        <title>Oenococcus sicerae UCMA17102.</title>
        <authorList>
            <person name="Cousin F.J."/>
            <person name="Le Guellec R."/>
            <person name="Cretenet M."/>
        </authorList>
    </citation>
    <scope>NUCLEOTIDE SEQUENCE</scope>
    <source>
        <strain evidence="2">UCMA17102</strain>
    </source>
</reference>
<sequence length="113" mass="12881">MVKKQQQLKARKLPMRKDIVSGQMFPKKDLVRIVKTPQGELKLDPTGRLNGHGAYLGVDVTLAIKAKTDKILDSVFEMTVADDFYDQLISFVKHQQARKELFSHEQIIKAENS</sequence>
<dbReference type="AlphaFoldDB" id="A0AAJ1R9P7"/>
<dbReference type="InterPro" id="IPR035931">
    <property type="entry name" value="YlxR-like_sf"/>
</dbReference>